<evidence type="ECO:0000256" key="1">
    <source>
        <dbReference type="SAM" id="MobiDB-lite"/>
    </source>
</evidence>
<proteinExistence type="predicted"/>
<feature type="compositionally biased region" description="Basic residues" evidence="1">
    <location>
        <begin position="43"/>
        <end position="54"/>
    </location>
</feature>
<feature type="compositionally biased region" description="Basic and acidic residues" evidence="1">
    <location>
        <begin position="1"/>
        <end position="18"/>
    </location>
</feature>
<gene>
    <name evidence="2" type="ORF">Tco_0926359</name>
</gene>
<reference evidence="2" key="1">
    <citation type="journal article" date="2022" name="Int. J. Mol. Sci.">
        <title>Draft Genome of Tanacetum Coccineum: Genomic Comparison of Closely Related Tanacetum-Family Plants.</title>
        <authorList>
            <person name="Yamashiro T."/>
            <person name="Shiraishi A."/>
            <person name="Nakayama K."/>
            <person name="Satake H."/>
        </authorList>
    </citation>
    <scope>NUCLEOTIDE SEQUENCE</scope>
</reference>
<keyword evidence="3" id="KW-1185">Reference proteome</keyword>
<dbReference type="Proteomes" id="UP001151760">
    <property type="component" value="Unassembled WGS sequence"/>
</dbReference>
<name>A0ABQ5D9K5_9ASTR</name>
<protein>
    <submittedName>
        <fullName evidence="2">Uncharacterized protein</fullName>
    </submittedName>
</protein>
<feature type="region of interest" description="Disordered" evidence="1">
    <location>
        <begin position="131"/>
        <end position="167"/>
    </location>
</feature>
<comment type="caution">
    <text evidence="2">The sequence shown here is derived from an EMBL/GenBank/DDBJ whole genome shotgun (WGS) entry which is preliminary data.</text>
</comment>
<evidence type="ECO:0000313" key="2">
    <source>
        <dbReference type="EMBL" id="GJT35940.1"/>
    </source>
</evidence>
<sequence>MCMRREQERKADEVKISEARLLATPKEEHRAQESAYSESRAISPRRQRRSRSPRHNPSVFTRLRRERSRSPTASMIQEESLKVPENYSESEDSGRWDWKSKLEGKKVQCRRCCLSNLWLDESFFKGKRLGSNQERKKFPQAGDTKKGRHRQEFQKGGGFRSQHKTEKRPDRFTLLTKTPKEILALEKGKFKTPPPMTTLVENRNANKFCEFRTEEVGIIQINATSRSKLGFASKRETWRTLSGEAEAM</sequence>
<organism evidence="2 3">
    <name type="scientific">Tanacetum coccineum</name>
    <dbReference type="NCBI Taxonomy" id="301880"/>
    <lineage>
        <taxon>Eukaryota</taxon>
        <taxon>Viridiplantae</taxon>
        <taxon>Streptophyta</taxon>
        <taxon>Embryophyta</taxon>
        <taxon>Tracheophyta</taxon>
        <taxon>Spermatophyta</taxon>
        <taxon>Magnoliopsida</taxon>
        <taxon>eudicotyledons</taxon>
        <taxon>Gunneridae</taxon>
        <taxon>Pentapetalae</taxon>
        <taxon>asterids</taxon>
        <taxon>campanulids</taxon>
        <taxon>Asterales</taxon>
        <taxon>Asteraceae</taxon>
        <taxon>Asteroideae</taxon>
        <taxon>Anthemideae</taxon>
        <taxon>Anthemidinae</taxon>
        <taxon>Tanacetum</taxon>
    </lineage>
</organism>
<reference evidence="2" key="2">
    <citation type="submission" date="2022-01" db="EMBL/GenBank/DDBJ databases">
        <authorList>
            <person name="Yamashiro T."/>
            <person name="Shiraishi A."/>
            <person name="Satake H."/>
            <person name="Nakayama K."/>
        </authorList>
    </citation>
    <scope>NUCLEOTIDE SEQUENCE</scope>
</reference>
<dbReference type="EMBL" id="BQNB010015093">
    <property type="protein sequence ID" value="GJT35940.1"/>
    <property type="molecule type" value="Genomic_DNA"/>
</dbReference>
<accession>A0ABQ5D9K5</accession>
<feature type="region of interest" description="Disordered" evidence="1">
    <location>
        <begin position="1"/>
        <end position="94"/>
    </location>
</feature>
<evidence type="ECO:0000313" key="3">
    <source>
        <dbReference type="Proteomes" id="UP001151760"/>
    </source>
</evidence>